<keyword evidence="1" id="KW-1133">Transmembrane helix</keyword>
<accession>A0AAQ1ZJP3</accession>
<keyword evidence="1" id="KW-0472">Membrane</keyword>
<gene>
    <name evidence="2" type="ORF">NCTC13063_01665</name>
</gene>
<keyword evidence="1" id="KW-0812">Transmembrane</keyword>
<sequence length="481" mass="54185">MKKSTWKKQHKWWGLVLTFFLLMFCVSGLVLNHPALFSSVNVSRGMLPGSYEYRQWNNGLMRGTVKWQGQVLMYGNGGVWITDGTGAAFADFNTGLPEGNDTRNIRRMVVMPSGLLFALGPYGVYRFRMGTGWEELPLERAGGERLSDMASQGDTLVVTGRSRVYLSQPPYDRFTALELQSPDDFDGKVSLFRTVWLLHSGELFGLVGQLIVDGIALVLIFLCLSGLLYWFMPRASKQVHTLLMRKLFAWHNSVGRITILLTLFVCITGWFLRPPALIAIARAKVPPLPFSAMDSPNPWNDKLRTLRYDEACQDWLLYTSEGFYSLHRLDSRPRKVSVQPPVSVMGLNVEEKDLSGNWLLGSFSGMYVWNRQTGMVADYFTSLPPVQTRGIPIGAHAVSGYSADFAVPGFVVDYYAGTDAVKMPEWMASLPMSLRALCLEIHTGRIYTFLGMGTVFYIFVIGLAILWCLWSGWKISVRRKK</sequence>
<dbReference type="EMBL" id="UGTJ01000001">
    <property type="protein sequence ID" value="SUB80382.1"/>
    <property type="molecule type" value="Genomic_DNA"/>
</dbReference>
<name>A0AAQ1ZJP3_9BACT</name>
<feature type="transmembrane region" description="Helical" evidence="1">
    <location>
        <begin position="12"/>
        <end position="31"/>
    </location>
</feature>
<evidence type="ECO:0000313" key="3">
    <source>
        <dbReference type="Proteomes" id="UP000255283"/>
    </source>
</evidence>
<feature type="transmembrane region" description="Helical" evidence="1">
    <location>
        <begin position="253"/>
        <end position="272"/>
    </location>
</feature>
<comment type="caution">
    <text evidence="2">The sequence shown here is derived from an EMBL/GenBank/DDBJ whole genome shotgun (WGS) entry which is preliminary data.</text>
</comment>
<evidence type="ECO:0000313" key="2">
    <source>
        <dbReference type="EMBL" id="SUB80382.1"/>
    </source>
</evidence>
<dbReference type="Proteomes" id="UP000255283">
    <property type="component" value="Unassembled WGS sequence"/>
</dbReference>
<dbReference type="Pfam" id="PF03929">
    <property type="entry name" value="PepSY_TM"/>
    <property type="match status" value="2"/>
</dbReference>
<feature type="transmembrane region" description="Helical" evidence="1">
    <location>
        <begin position="446"/>
        <end position="470"/>
    </location>
</feature>
<reference evidence="2 3" key="1">
    <citation type="submission" date="2018-06" db="EMBL/GenBank/DDBJ databases">
        <authorList>
            <consortium name="Pathogen Informatics"/>
            <person name="Doyle S."/>
        </authorList>
    </citation>
    <scope>NUCLEOTIDE SEQUENCE [LARGE SCALE GENOMIC DNA]</scope>
    <source>
        <strain evidence="2 3">NCTC13063</strain>
    </source>
</reference>
<dbReference type="AlphaFoldDB" id="A0AAQ1ZJP3"/>
<proteinExistence type="predicted"/>
<dbReference type="InterPro" id="IPR005625">
    <property type="entry name" value="PepSY-ass_TM"/>
</dbReference>
<evidence type="ECO:0000256" key="1">
    <source>
        <dbReference type="SAM" id="Phobius"/>
    </source>
</evidence>
<organism evidence="2 3">
    <name type="scientific">Segatella buccae</name>
    <dbReference type="NCBI Taxonomy" id="28126"/>
    <lineage>
        <taxon>Bacteria</taxon>
        <taxon>Pseudomonadati</taxon>
        <taxon>Bacteroidota</taxon>
        <taxon>Bacteroidia</taxon>
        <taxon>Bacteroidales</taxon>
        <taxon>Prevotellaceae</taxon>
        <taxon>Segatella</taxon>
    </lineage>
</organism>
<dbReference type="RefSeq" id="WP_115153839.1">
    <property type="nucleotide sequence ID" value="NZ_JAUUQB010000004.1"/>
</dbReference>
<feature type="transmembrane region" description="Helical" evidence="1">
    <location>
        <begin position="206"/>
        <end position="232"/>
    </location>
</feature>
<protein>
    <submittedName>
        <fullName evidence="2">Uncharacterized iron-regulated membrane protein</fullName>
    </submittedName>
</protein>